<evidence type="ECO:0000313" key="1">
    <source>
        <dbReference type="EMBL" id="MDH6063144.1"/>
    </source>
</evidence>
<dbReference type="RefSeq" id="WP_280657745.1">
    <property type="nucleotide sequence ID" value="NZ_JANQDL010000039.1"/>
</dbReference>
<evidence type="ECO:0000313" key="2">
    <source>
        <dbReference type="Proteomes" id="UP001159370"/>
    </source>
</evidence>
<accession>A0AA43GWY3</accession>
<reference evidence="1 2" key="1">
    <citation type="journal article" date="2023" name="J. Phycol.">
        <title>Chrysosporum ovalisporum is synonymous with the true-branching cyanobacterium Umezakia natans (Nostocales/Aphanizomenonaceae).</title>
        <authorList>
            <person name="McGregor G.B."/>
            <person name="Sendall B.C."/>
            <person name="Niiyama Y."/>
            <person name="Tuji A."/>
            <person name="Willis A."/>
        </authorList>
    </citation>
    <scope>NUCLEOTIDE SEQUENCE [LARGE SCALE GENOMIC DNA]</scope>
    <source>
        <strain evidence="1 2">FSS-62</strain>
    </source>
</reference>
<dbReference type="SUPFAM" id="SSF50969">
    <property type="entry name" value="YVTN repeat-like/Quinoprotein amine dehydrogenase"/>
    <property type="match status" value="1"/>
</dbReference>
<dbReference type="InterPro" id="IPR011044">
    <property type="entry name" value="Quino_amine_DH_bsu"/>
</dbReference>
<proteinExistence type="predicted"/>
<name>A0AA43GWY3_9CYAN</name>
<organism evidence="1 2">
    <name type="scientific">Umezakia ovalisporum FSS-62</name>
    <dbReference type="NCBI Taxonomy" id="2971776"/>
    <lineage>
        <taxon>Bacteria</taxon>
        <taxon>Bacillati</taxon>
        <taxon>Cyanobacteriota</taxon>
        <taxon>Cyanophyceae</taxon>
        <taxon>Nostocales</taxon>
        <taxon>Nodulariaceae</taxon>
        <taxon>Umezakia</taxon>
    </lineage>
</organism>
<dbReference type="Pfam" id="PF00400">
    <property type="entry name" value="WD40"/>
    <property type="match status" value="1"/>
</dbReference>
<dbReference type="EMBL" id="JANQDL010000039">
    <property type="protein sequence ID" value="MDH6063144.1"/>
    <property type="molecule type" value="Genomic_DNA"/>
</dbReference>
<dbReference type="Gene3D" id="2.130.10.10">
    <property type="entry name" value="YVTN repeat-like/Quinoprotein amine dehydrogenase"/>
    <property type="match status" value="1"/>
</dbReference>
<gene>
    <name evidence="1" type="ORF">NWP23_04945</name>
</gene>
<dbReference type="Proteomes" id="UP001159370">
    <property type="component" value="Unassembled WGS sequence"/>
</dbReference>
<sequence length="80" mass="8432">MGLIFGASQTPVKQVYRGMLAAENTKKPSQTLPSTKNEYLTLKGGGESPWSGVVSCVAFSPDGQTLASGSGDHRGIKLKY</sequence>
<comment type="caution">
    <text evidence="1">The sequence shown here is derived from an EMBL/GenBank/DDBJ whole genome shotgun (WGS) entry which is preliminary data.</text>
</comment>
<dbReference type="InterPro" id="IPR001680">
    <property type="entry name" value="WD40_rpt"/>
</dbReference>
<protein>
    <submittedName>
        <fullName evidence="1">WD40 domain-containing protein</fullName>
    </submittedName>
</protein>
<dbReference type="AlphaFoldDB" id="A0AA43GWY3"/>
<dbReference type="InterPro" id="IPR015943">
    <property type="entry name" value="WD40/YVTN_repeat-like_dom_sf"/>
</dbReference>